<dbReference type="InterPro" id="IPR051045">
    <property type="entry name" value="TonB-dependent_transducer"/>
</dbReference>
<evidence type="ECO:0000256" key="1">
    <source>
        <dbReference type="SAM" id="SignalP"/>
    </source>
</evidence>
<feature type="domain" description="TonB C-terminal" evidence="2">
    <location>
        <begin position="56"/>
        <end position="147"/>
    </location>
</feature>
<evidence type="ECO:0000313" key="3">
    <source>
        <dbReference type="EMBL" id="MBO0930784.1"/>
    </source>
</evidence>
<reference evidence="3 4" key="1">
    <citation type="submission" date="2021-03" db="EMBL/GenBank/DDBJ databases">
        <title>Fibrella sp. HMF5036 genome sequencing and assembly.</title>
        <authorList>
            <person name="Kang H."/>
            <person name="Kim H."/>
            <person name="Bae S."/>
            <person name="Joh K."/>
        </authorList>
    </citation>
    <scope>NUCLEOTIDE SEQUENCE [LARGE SCALE GENOMIC DNA]</scope>
    <source>
        <strain evidence="3 4">HMF5036</strain>
    </source>
</reference>
<sequence length="147" mass="16297">MNQAKIILLMLFSLFCGTVCFGQTGVSAAKVEQLSAKNSERVYNEDEVSRKPEFVGGVARMYAYLGKHIRYTKEAEKANVAGKLFTRFVVNTDGSISDISILKGFGFGMDEMLIDVISKMPRWKPGELASKPVRTMYNLPVTICGLD</sequence>
<dbReference type="Gene3D" id="3.30.1150.10">
    <property type="match status" value="1"/>
</dbReference>
<evidence type="ECO:0000313" key="4">
    <source>
        <dbReference type="Proteomes" id="UP000664795"/>
    </source>
</evidence>
<dbReference type="AlphaFoldDB" id="A0A939G2D1"/>
<dbReference type="RefSeq" id="WP_207334736.1">
    <property type="nucleotide sequence ID" value="NZ_JAFMYU010000004.1"/>
</dbReference>
<comment type="caution">
    <text evidence="3">The sequence shown here is derived from an EMBL/GenBank/DDBJ whole genome shotgun (WGS) entry which is preliminary data.</text>
</comment>
<dbReference type="Proteomes" id="UP000664795">
    <property type="component" value="Unassembled WGS sequence"/>
</dbReference>
<dbReference type="GO" id="GO:0055085">
    <property type="term" value="P:transmembrane transport"/>
    <property type="evidence" value="ECO:0007669"/>
    <property type="project" value="InterPro"/>
</dbReference>
<protein>
    <submittedName>
        <fullName evidence="3">Energy transducer TonB</fullName>
    </submittedName>
</protein>
<feature type="signal peptide" evidence="1">
    <location>
        <begin position="1"/>
        <end position="21"/>
    </location>
</feature>
<dbReference type="SUPFAM" id="SSF74653">
    <property type="entry name" value="TolA/TonB C-terminal domain"/>
    <property type="match status" value="1"/>
</dbReference>
<keyword evidence="1" id="KW-0732">Signal</keyword>
<proteinExistence type="predicted"/>
<name>A0A939G2D1_9BACT</name>
<keyword evidence="4" id="KW-1185">Reference proteome</keyword>
<dbReference type="GO" id="GO:0031992">
    <property type="term" value="F:energy transducer activity"/>
    <property type="evidence" value="ECO:0007669"/>
    <property type="project" value="TreeGrafter"/>
</dbReference>
<dbReference type="EMBL" id="JAFMYU010000004">
    <property type="protein sequence ID" value="MBO0930784.1"/>
    <property type="molecule type" value="Genomic_DNA"/>
</dbReference>
<dbReference type="InterPro" id="IPR037682">
    <property type="entry name" value="TonB_C"/>
</dbReference>
<evidence type="ECO:0000259" key="2">
    <source>
        <dbReference type="PROSITE" id="PS52015"/>
    </source>
</evidence>
<accession>A0A939G2D1</accession>
<organism evidence="3 4">
    <name type="scientific">Fibrella aquatilis</name>
    <dbReference type="NCBI Taxonomy" id="2817059"/>
    <lineage>
        <taxon>Bacteria</taxon>
        <taxon>Pseudomonadati</taxon>
        <taxon>Bacteroidota</taxon>
        <taxon>Cytophagia</taxon>
        <taxon>Cytophagales</taxon>
        <taxon>Spirosomataceae</taxon>
        <taxon>Fibrella</taxon>
    </lineage>
</organism>
<dbReference type="GO" id="GO:0098797">
    <property type="term" value="C:plasma membrane protein complex"/>
    <property type="evidence" value="ECO:0007669"/>
    <property type="project" value="TreeGrafter"/>
</dbReference>
<gene>
    <name evidence="3" type="ORF">J2I48_07275</name>
</gene>
<dbReference type="PANTHER" id="PTHR33446:SF2">
    <property type="entry name" value="PROTEIN TONB"/>
    <property type="match status" value="1"/>
</dbReference>
<dbReference type="PROSITE" id="PS52015">
    <property type="entry name" value="TONB_CTD"/>
    <property type="match status" value="1"/>
</dbReference>
<feature type="chain" id="PRO_5037991893" evidence="1">
    <location>
        <begin position="22"/>
        <end position="147"/>
    </location>
</feature>
<dbReference type="Pfam" id="PF03544">
    <property type="entry name" value="TonB_C"/>
    <property type="match status" value="1"/>
</dbReference>
<dbReference type="PANTHER" id="PTHR33446">
    <property type="entry name" value="PROTEIN TONB-RELATED"/>
    <property type="match status" value="1"/>
</dbReference>